<evidence type="ECO:0000256" key="1">
    <source>
        <dbReference type="ARBA" id="ARBA00004882"/>
    </source>
</evidence>
<dbReference type="EMBL" id="UINC01001371">
    <property type="protein sequence ID" value="SUZ78895.1"/>
    <property type="molecule type" value="Genomic_DNA"/>
</dbReference>
<keyword evidence="8" id="KW-0511">Multifunctional enzyme</keyword>
<dbReference type="PANTHER" id="PTHR38011:SF7">
    <property type="entry name" value="2,5-DIAMINO-6-RIBOSYLAMINO-4(3H)-PYRIMIDINONE 5'-PHOSPHATE REDUCTASE"/>
    <property type="match status" value="1"/>
</dbReference>
<dbReference type="InterPro" id="IPR002125">
    <property type="entry name" value="CMP_dCMP_dom"/>
</dbReference>
<feature type="domain" description="CMP/dCMP-type deaminase" evidence="9">
    <location>
        <begin position="7"/>
        <end position="120"/>
    </location>
</feature>
<comment type="pathway">
    <text evidence="1">Cofactor biosynthesis; riboflavin biosynthesis; 5-amino-6-(D-ribitylamino)uracil from GTP: step 2/4.</text>
</comment>
<accession>A0A381QHT4</accession>
<gene>
    <name evidence="10" type="ORF">METZ01_LOCUS31749</name>
</gene>
<dbReference type="InterPro" id="IPR050765">
    <property type="entry name" value="Riboflavin_Biosynth_HTPR"/>
</dbReference>
<dbReference type="Pfam" id="PF00383">
    <property type="entry name" value="dCMP_cyt_deam_1"/>
    <property type="match status" value="1"/>
</dbReference>
<dbReference type="GO" id="GO:0008270">
    <property type="term" value="F:zinc ion binding"/>
    <property type="evidence" value="ECO:0007669"/>
    <property type="project" value="InterPro"/>
</dbReference>
<proteinExistence type="predicted"/>
<evidence type="ECO:0000256" key="6">
    <source>
        <dbReference type="ARBA" id="ARBA00022857"/>
    </source>
</evidence>
<dbReference type="PIRSF" id="PIRSF006769">
    <property type="entry name" value="RibD"/>
    <property type="match status" value="1"/>
</dbReference>
<dbReference type="PANTHER" id="PTHR38011">
    <property type="entry name" value="DIHYDROFOLATE REDUCTASE FAMILY PROTEIN (AFU_ORTHOLOGUE AFUA_8G06820)"/>
    <property type="match status" value="1"/>
</dbReference>
<dbReference type="InterPro" id="IPR002734">
    <property type="entry name" value="RibDG_C"/>
</dbReference>
<reference evidence="10" key="1">
    <citation type="submission" date="2018-05" db="EMBL/GenBank/DDBJ databases">
        <authorList>
            <person name="Lanie J.A."/>
            <person name="Ng W.-L."/>
            <person name="Kazmierczak K.M."/>
            <person name="Andrzejewski T.M."/>
            <person name="Davidsen T.M."/>
            <person name="Wayne K.J."/>
            <person name="Tettelin H."/>
            <person name="Glass J.I."/>
            <person name="Rusch D."/>
            <person name="Podicherti R."/>
            <person name="Tsui H.-C.T."/>
            <person name="Winkler M.E."/>
        </authorList>
    </citation>
    <scope>NUCLEOTIDE SEQUENCE</scope>
</reference>
<evidence type="ECO:0000259" key="9">
    <source>
        <dbReference type="PROSITE" id="PS51747"/>
    </source>
</evidence>
<dbReference type="Gene3D" id="3.40.140.10">
    <property type="entry name" value="Cytidine Deaminase, domain 2"/>
    <property type="match status" value="1"/>
</dbReference>
<keyword evidence="3" id="KW-0686">Riboflavin biosynthesis</keyword>
<dbReference type="PROSITE" id="PS51747">
    <property type="entry name" value="CYT_DCMP_DEAMINASES_2"/>
    <property type="match status" value="1"/>
</dbReference>
<dbReference type="AlphaFoldDB" id="A0A381QHT4"/>
<keyword evidence="6" id="KW-0521">NADP</keyword>
<evidence type="ECO:0000256" key="7">
    <source>
        <dbReference type="ARBA" id="ARBA00023002"/>
    </source>
</evidence>
<name>A0A381QHT4_9ZZZZ</name>
<dbReference type="Pfam" id="PF01872">
    <property type="entry name" value="RibD_C"/>
    <property type="match status" value="1"/>
</dbReference>
<evidence type="ECO:0000256" key="4">
    <source>
        <dbReference type="ARBA" id="ARBA00022723"/>
    </source>
</evidence>
<evidence type="ECO:0000256" key="8">
    <source>
        <dbReference type="ARBA" id="ARBA00023268"/>
    </source>
</evidence>
<dbReference type="InterPro" id="IPR004794">
    <property type="entry name" value="Eubact_RibD"/>
</dbReference>
<feature type="non-terminal residue" evidence="10">
    <location>
        <position position="1"/>
    </location>
</feature>
<evidence type="ECO:0000256" key="5">
    <source>
        <dbReference type="ARBA" id="ARBA00022833"/>
    </source>
</evidence>
<keyword evidence="7" id="KW-0560">Oxidoreductase</keyword>
<dbReference type="InterPro" id="IPR024072">
    <property type="entry name" value="DHFR-like_dom_sf"/>
</dbReference>
<dbReference type="Gene3D" id="3.40.430.10">
    <property type="entry name" value="Dihydrofolate Reductase, subunit A"/>
    <property type="match status" value="2"/>
</dbReference>
<dbReference type="InterPro" id="IPR016192">
    <property type="entry name" value="APOBEC/CMP_deaminase_Zn-bd"/>
</dbReference>
<keyword evidence="4" id="KW-0479">Metal-binding</keyword>
<dbReference type="GO" id="GO:0008835">
    <property type="term" value="F:diaminohydroxyphosphoribosylaminopyrimidine deaminase activity"/>
    <property type="evidence" value="ECO:0007669"/>
    <property type="project" value="InterPro"/>
</dbReference>
<evidence type="ECO:0000256" key="3">
    <source>
        <dbReference type="ARBA" id="ARBA00022619"/>
    </source>
</evidence>
<dbReference type="UniPathway" id="UPA00275">
    <property type="reaction ID" value="UER00401"/>
</dbReference>
<dbReference type="NCBIfam" id="TIGR00326">
    <property type="entry name" value="eubact_ribD"/>
    <property type="match status" value="1"/>
</dbReference>
<organism evidence="10">
    <name type="scientific">marine metagenome</name>
    <dbReference type="NCBI Taxonomy" id="408172"/>
    <lineage>
        <taxon>unclassified sequences</taxon>
        <taxon>metagenomes</taxon>
        <taxon>ecological metagenomes</taxon>
    </lineage>
</organism>
<dbReference type="InterPro" id="IPR016193">
    <property type="entry name" value="Cytidine_deaminase-like"/>
</dbReference>
<protein>
    <recommendedName>
        <fullName evidence="9">CMP/dCMP-type deaminase domain-containing protein</fullName>
    </recommendedName>
</protein>
<keyword evidence="5" id="KW-0862">Zinc</keyword>
<dbReference type="SUPFAM" id="SSF53927">
    <property type="entry name" value="Cytidine deaminase-like"/>
    <property type="match status" value="1"/>
</dbReference>
<evidence type="ECO:0000256" key="2">
    <source>
        <dbReference type="ARBA" id="ARBA00004910"/>
    </source>
</evidence>
<evidence type="ECO:0000313" key="10">
    <source>
        <dbReference type="EMBL" id="SUZ78895.1"/>
    </source>
</evidence>
<dbReference type="GO" id="GO:0009231">
    <property type="term" value="P:riboflavin biosynthetic process"/>
    <property type="evidence" value="ECO:0007669"/>
    <property type="project" value="UniProtKB-UniPathway"/>
</dbReference>
<dbReference type="SUPFAM" id="SSF53597">
    <property type="entry name" value="Dihydrofolate reductase-like"/>
    <property type="match status" value="1"/>
</dbReference>
<dbReference type="CDD" id="cd01284">
    <property type="entry name" value="Riboflavin_deaminase-reductase"/>
    <property type="match status" value="1"/>
</dbReference>
<sequence>VNISEHPTDAALMDRAIASAATVRGTTAPNPWVGAVLLSGTGELFDGATQPAGGLHAERVALDAAGKAAQGATLVTTLEPCCHTGRTDPCVDYIIDAGIVRVVVGLTDPDPRVTGAGISALRDSGIEVIEGAQRQAVTDQLEPYLHHRTTGRPWVVLKMALTLDGRTAAPDSSSQWITSEEARHDGQLLRARCDSVLVGAGTVRVDDPLLTVRDVPGSDPQRIVLGRAADDAAIHPCWQMQGELEAMLDQMGEAGVVDLLVEGGASVAAEFHRKGLVNEYVMYFAPAFMGGDDGRPVFANAGSATMSDLWRGELRDIRRVGVDLRIEVRPMGGN</sequence>
<dbReference type="GO" id="GO:0008703">
    <property type="term" value="F:5-amino-6-(5-phosphoribosylamino)uracil reductase activity"/>
    <property type="evidence" value="ECO:0007669"/>
    <property type="project" value="InterPro"/>
</dbReference>
<dbReference type="PROSITE" id="PS00903">
    <property type="entry name" value="CYT_DCMP_DEAMINASES_1"/>
    <property type="match status" value="1"/>
</dbReference>
<comment type="pathway">
    <text evidence="2">Cofactor biosynthesis; riboflavin biosynthesis; 5-amino-6-(D-ribitylamino)uracil from GTP: step 3/4.</text>
</comment>